<dbReference type="OrthoDB" id="5125083at2"/>
<dbReference type="AlphaFoldDB" id="A0A4V2EW92"/>
<keyword evidence="3" id="KW-1185">Reference proteome</keyword>
<dbReference type="Proteomes" id="UP000293519">
    <property type="component" value="Unassembled WGS sequence"/>
</dbReference>
<gene>
    <name evidence="2" type="ORF">EV141_2169</name>
</gene>
<evidence type="ECO:0000313" key="3">
    <source>
        <dbReference type="Proteomes" id="UP000293519"/>
    </source>
</evidence>
<accession>A0A4V2EW92</accession>
<feature type="transmembrane region" description="Helical" evidence="1">
    <location>
        <begin position="43"/>
        <end position="69"/>
    </location>
</feature>
<organism evidence="2 3">
    <name type="scientific">Microcella putealis</name>
    <dbReference type="NCBI Taxonomy" id="337005"/>
    <lineage>
        <taxon>Bacteria</taxon>
        <taxon>Bacillati</taxon>
        <taxon>Actinomycetota</taxon>
        <taxon>Actinomycetes</taxon>
        <taxon>Micrococcales</taxon>
        <taxon>Microbacteriaceae</taxon>
        <taxon>Microcella</taxon>
    </lineage>
</organism>
<keyword evidence="1" id="KW-0472">Membrane</keyword>
<dbReference type="RefSeq" id="WP_130485957.1">
    <property type="nucleotide sequence ID" value="NZ_SGWW01000004.1"/>
</dbReference>
<proteinExistence type="predicted"/>
<evidence type="ECO:0000256" key="1">
    <source>
        <dbReference type="SAM" id="Phobius"/>
    </source>
</evidence>
<sequence>MSTRSRTVATVFSTFGTVLLATGFVMLAVAVTMIDVTASDANIGAGILVVVGTPVGIAGLLGIIVGVLARLSARPSRTSP</sequence>
<protein>
    <submittedName>
        <fullName evidence="2">Uncharacterized protein</fullName>
    </submittedName>
</protein>
<keyword evidence="1" id="KW-0812">Transmembrane</keyword>
<comment type="caution">
    <text evidence="2">The sequence shown here is derived from an EMBL/GenBank/DDBJ whole genome shotgun (WGS) entry which is preliminary data.</text>
</comment>
<dbReference type="EMBL" id="SGWW01000004">
    <property type="protein sequence ID" value="RZS55180.1"/>
    <property type="molecule type" value="Genomic_DNA"/>
</dbReference>
<evidence type="ECO:0000313" key="2">
    <source>
        <dbReference type="EMBL" id="RZS55180.1"/>
    </source>
</evidence>
<keyword evidence="1" id="KW-1133">Transmembrane helix</keyword>
<reference evidence="2 3" key="1">
    <citation type="journal article" date="2015" name="Stand. Genomic Sci.">
        <title>Genomic Encyclopedia of Bacterial and Archaeal Type Strains, Phase III: the genomes of soil and plant-associated and newly described type strains.</title>
        <authorList>
            <person name="Whitman W.B."/>
            <person name="Woyke T."/>
            <person name="Klenk H.P."/>
            <person name="Zhou Y."/>
            <person name="Lilburn T.G."/>
            <person name="Beck B.J."/>
            <person name="De Vos P."/>
            <person name="Vandamme P."/>
            <person name="Eisen J.A."/>
            <person name="Garrity G."/>
            <person name="Hugenholtz P."/>
            <person name="Kyrpides N.C."/>
        </authorList>
    </citation>
    <scope>NUCLEOTIDE SEQUENCE [LARGE SCALE GENOMIC DNA]</scope>
    <source>
        <strain evidence="2 3">CV2</strain>
    </source>
</reference>
<name>A0A4V2EW92_9MICO</name>
<feature type="transmembrane region" description="Helical" evidence="1">
    <location>
        <begin position="7"/>
        <end position="31"/>
    </location>
</feature>